<protein>
    <recommendedName>
        <fullName evidence="2">Sulfotransferase domain-containing protein</fullName>
    </recommendedName>
</protein>
<organism evidence="1">
    <name type="scientific">viral metagenome</name>
    <dbReference type="NCBI Taxonomy" id="1070528"/>
    <lineage>
        <taxon>unclassified sequences</taxon>
        <taxon>metagenomes</taxon>
        <taxon>organismal metagenomes</taxon>
    </lineage>
</organism>
<dbReference type="SUPFAM" id="SSF52540">
    <property type="entry name" value="P-loop containing nucleoside triphosphate hydrolases"/>
    <property type="match status" value="1"/>
</dbReference>
<accession>A0A6C0F0J0</accession>
<dbReference type="Gene3D" id="3.40.50.300">
    <property type="entry name" value="P-loop containing nucleotide triphosphate hydrolases"/>
    <property type="match status" value="1"/>
</dbReference>
<dbReference type="AlphaFoldDB" id="A0A6C0F0J0"/>
<proteinExistence type="predicted"/>
<evidence type="ECO:0008006" key="2">
    <source>
        <dbReference type="Google" id="ProtNLM"/>
    </source>
</evidence>
<sequence length="203" mass="24258">MKRYTFVNPPKTGGNACEKYFDTYYKEHIKATGHFNHCKNEINQIVVIRDVVDRFISTYKYWKYGALDTIFQRNHKFSEKYKNHTIQDFITLLQNDCIDDLHQTFTFDDHFKQQVDWIREVDYSNLIVIIYEPDLTNKLERLMTFLGIRNPSTKLDKINITKGAGEDIRLTEEDHAFIKKYYADDFALIDTIHQHPELFKMVI</sequence>
<reference evidence="1" key="1">
    <citation type="journal article" date="2020" name="Nature">
        <title>Giant virus diversity and host interactions through global metagenomics.</title>
        <authorList>
            <person name="Schulz F."/>
            <person name="Roux S."/>
            <person name="Paez-Espino D."/>
            <person name="Jungbluth S."/>
            <person name="Walsh D.A."/>
            <person name="Denef V.J."/>
            <person name="McMahon K.D."/>
            <person name="Konstantinidis K.T."/>
            <person name="Eloe-Fadrosh E.A."/>
            <person name="Kyrpides N.C."/>
            <person name="Woyke T."/>
        </authorList>
    </citation>
    <scope>NUCLEOTIDE SEQUENCE</scope>
    <source>
        <strain evidence="1">GVMAG-M-3300009180-1</strain>
    </source>
</reference>
<dbReference type="InterPro" id="IPR027417">
    <property type="entry name" value="P-loop_NTPase"/>
</dbReference>
<evidence type="ECO:0000313" key="1">
    <source>
        <dbReference type="EMBL" id="QHT34987.1"/>
    </source>
</evidence>
<dbReference type="EMBL" id="MN739011">
    <property type="protein sequence ID" value="QHT34987.1"/>
    <property type="molecule type" value="Genomic_DNA"/>
</dbReference>
<name>A0A6C0F0J0_9ZZZZ</name>